<evidence type="ECO:0000256" key="2">
    <source>
        <dbReference type="SAM" id="Phobius"/>
    </source>
</evidence>
<evidence type="ECO:0000256" key="1">
    <source>
        <dbReference type="SAM" id="MobiDB-lite"/>
    </source>
</evidence>
<proteinExistence type="predicted"/>
<dbReference type="PANTHER" id="PTHR46825">
    <property type="entry name" value="D-ALANYL-D-ALANINE-CARBOXYPEPTIDASE/ENDOPEPTIDASE AMPH"/>
    <property type="match status" value="1"/>
</dbReference>
<keyword evidence="5" id="KW-1185">Reference proteome</keyword>
<accession>A0A7W7B1L6</accession>
<dbReference type="Pfam" id="PF00144">
    <property type="entry name" value="Beta-lactamase"/>
    <property type="match status" value="1"/>
</dbReference>
<gene>
    <name evidence="4" type="ORF">GGQ98_000943</name>
</gene>
<dbReference type="InterPro" id="IPR050491">
    <property type="entry name" value="AmpC-like"/>
</dbReference>
<dbReference type="SUPFAM" id="SSF56601">
    <property type="entry name" value="beta-lactamase/transpeptidase-like"/>
    <property type="match status" value="1"/>
</dbReference>
<protein>
    <submittedName>
        <fullName evidence="4">CubicO group peptidase (Beta-lactamase class C family)</fullName>
    </submittedName>
</protein>
<dbReference type="Gene3D" id="3.40.710.10">
    <property type="entry name" value="DD-peptidase/beta-lactamase superfamily"/>
    <property type="match status" value="1"/>
</dbReference>
<feature type="domain" description="Beta-lactamase-related" evidence="3">
    <location>
        <begin position="135"/>
        <end position="454"/>
    </location>
</feature>
<feature type="region of interest" description="Disordered" evidence="1">
    <location>
        <begin position="40"/>
        <end position="61"/>
    </location>
</feature>
<comment type="caution">
    <text evidence="4">The sequence shown here is derived from an EMBL/GenBank/DDBJ whole genome shotgun (WGS) entry which is preliminary data.</text>
</comment>
<feature type="transmembrane region" description="Helical" evidence="2">
    <location>
        <begin position="108"/>
        <end position="126"/>
    </location>
</feature>
<reference evidence="4 5" key="1">
    <citation type="submission" date="2020-08" db="EMBL/GenBank/DDBJ databases">
        <title>Genomic Encyclopedia of Type Strains, Phase IV (KMG-IV): sequencing the most valuable type-strain genomes for metagenomic binning, comparative biology and taxonomic classification.</title>
        <authorList>
            <person name="Goeker M."/>
        </authorList>
    </citation>
    <scope>NUCLEOTIDE SEQUENCE [LARGE SCALE GENOMIC DNA]</scope>
    <source>
        <strain evidence="4 5">DSM 17328</strain>
    </source>
</reference>
<dbReference type="EMBL" id="JACHNZ010000008">
    <property type="protein sequence ID" value="MBB4631335.1"/>
    <property type="molecule type" value="Genomic_DNA"/>
</dbReference>
<name>A0A7W7B1L6_9SPHN</name>
<dbReference type="Proteomes" id="UP000566324">
    <property type="component" value="Unassembled WGS sequence"/>
</dbReference>
<keyword evidence="2" id="KW-1133">Transmembrane helix</keyword>
<sequence>MVETFFKTLNSELIWRSIFYTRTETDRPLPATSTASTILSADTRRSTSSAPSSSNEGPSTEAMTLHFTEASPRHGFPAVRLLFSFFLPIFLLLKICRVSEKVGAMGFAFVRLWMSALAFLCVAAPAQADRFDPVRETIREQLVENGVPSVAVAVLQDGKVVWEEGFGWADREKRIAADAHTMYSLASISKPITTTGLMTLVQSGKIDLDRPADDYLGAAKLNARVGDARAATVRRVAGHTSGLPLHYQFFYEDEPVARPPMGETIQRYANLVSAPGARYQYSNLGFGILDEIISRTSGLSYADFMRREVFLPLGLTRTSVDIGPGLEAFAATRYGRNGEPIPFYTFDHPGASAVFSSAHDLIRFAGFHLKNRLPGQKPILNAASIDEMQRPVDPQAVREDGSGYGVGFNVRTKDGYRVVSHSGGMGGVATIMQIFPDRNIALVVLTNSSSPAPRIIADKIAAIMLPGWKPSPIPAEPQTLPFAPTPALAGTWKGTLSTPEKTLPVELVFQPDGLIRAAFGEQLPTLVSKGRFENDVFSGDLNARVPNTDVQRFSYFVRLTLELDGATLRGAATAIGDMDNDRVRNAVAHWLSLTRQP</sequence>
<evidence type="ECO:0000313" key="5">
    <source>
        <dbReference type="Proteomes" id="UP000566324"/>
    </source>
</evidence>
<keyword evidence="2" id="KW-0812">Transmembrane</keyword>
<dbReference type="AlphaFoldDB" id="A0A7W7B1L6"/>
<feature type="transmembrane region" description="Helical" evidence="2">
    <location>
        <begin position="78"/>
        <end position="96"/>
    </location>
</feature>
<evidence type="ECO:0000313" key="4">
    <source>
        <dbReference type="EMBL" id="MBB4631335.1"/>
    </source>
</evidence>
<dbReference type="PANTHER" id="PTHR46825:SF9">
    <property type="entry name" value="BETA-LACTAMASE-RELATED DOMAIN-CONTAINING PROTEIN"/>
    <property type="match status" value="1"/>
</dbReference>
<organism evidence="4 5">
    <name type="scientific">Sphingosinicella soli</name>
    <dbReference type="NCBI Taxonomy" id="333708"/>
    <lineage>
        <taxon>Bacteria</taxon>
        <taxon>Pseudomonadati</taxon>
        <taxon>Pseudomonadota</taxon>
        <taxon>Alphaproteobacteria</taxon>
        <taxon>Sphingomonadales</taxon>
        <taxon>Sphingosinicellaceae</taxon>
        <taxon>Sphingosinicella</taxon>
    </lineage>
</organism>
<dbReference type="InterPro" id="IPR001466">
    <property type="entry name" value="Beta-lactam-related"/>
</dbReference>
<keyword evidence="2" id="KW-0472">Membrane</keyword>
<dbReference type="InterPro" id="IPR012338">
    <property type="entry name" value="Beta-lactam/transpept-like"/>
</dbReference>
<evidence type="ECO:0000259" key="3">
    <source>
        <dbReference type="Pfam" id="PF00144"/>
    </source>
</evidence>